<evidence type="ECO:0000259" key="1">
    <source>
        <dbReference type="Pfam" id="PF13460"/>
    </source>
</evidence>
<dbReference type="InterPro" id="IPR016040">
    <property type="entry name" value="NAD(P)-bd_dom"/>
</dbReference>
<feature type="domain" description="NAD(P)-binding" evidence="1">
    <location>
        <begin position="7"/>
        <end position="189"/>
    </location>
</feature>
<dbReference type="InterPro" id="IPR036291">
    <property type="entry name" value="NAD(P)-bd_dom_sf"/>
</dbReference>
<sequence length="216" mass="22291">MRIVIAGGHGQIALLLERRLADAGHEPVALIRNPSHESDVVAAGAEPVVLDLESTDVDALARVLAGADAAVFAAGAGPGSTPERKGSVDLGASVLLADAAHLAGVRRLVQISAMSADRYEAGSDDIFQIYLQAKSEADARLRDTDLDWTIVRPGRLTNEPATGGVTIGESVSYGEIPRDDVAAVIAELLGSGAGVHWQFDLVSGDTPVGEAVAALR</sequence>
<keyword evidence="3" id="KW-1185">Reference proteome</keyword>
<dbReference type="Pfam" id="PF13460">
    <property type="entry name" value="NAD_binding_10"/>
    <property type="match status" value="1"/>
</dbReference>
<dbReference type="Gene3D" id="3.40.50.720">
    <property type="entry name" value="NAD(P)-binding Rossmann-like Domain"/>
    <property type="match status" value="1"/>
</dbReference>
<reference evidence="2" key="1">
    <citation type="submission" date="2022-12" db="EMBL/GenBank/DDBJ databases">
        <title>Reference genome sequencing for broad-spectrum identification of bacterial and archaeal isolates by mass spectrometry.</title>
        <authorList>
            <person name="Sekiguchi Y."/>
            <person name="Tourlousse D.M."/>
        </authorList>
    </citation>
    <scope>NUCLEOTIDE SEQUENCE</scope>
    <source>
        <strain evidence="2">14</strain>
    </source>
</reference>
<dbReference type="CDD" id="cd05243">
    <property type="entry name" value="SDR_a5"/>
    <property type="match status" value="1"/>
</dbReference>
<proteinExistence type="predicted"/>
<name>A0A9W6CPN8_9MICO</name>
<evidence type="ECO:0000313" key="3">
    <source>
        <dbReference type="Proteomes" id="UP001144396"/>
    </source>
</evidence>
<dbReference type="EMBL" id="BSDP01000001">
    <property type="protein sequence ID" value="GLI26218.1"/>
    <property type="molecule type" value="Genomic_DNA"/>
</dbReference>
<accession>A0A9W6CPN8</accession>
<dbReference type="PANTHER" id="PTHR15020:SF50">
    <property type="entry name" value="UPF0659 PROTEIN YMR090W"/>
    <property type="match status" value="1"/>
</dbReference>
<dbReference type="RefSeq" id="WP_281882216.1">
    <property type="nucleotide sequence ID" value="NZ_BSDP01000001.1"/>
</dbReference>
<comment type="caution">
    <text evidence="2">The sequence shown here is derived from an EMBL/GenBank/DDBJ whole genome shotgun (WGS) entry which is preliminary data.</text>
</comment>
<dbReference type="PANTHER" id="PTHR15020">
    <property type="entry name" value="FLAVIN REDUCTASE-RELATED"/>
    <property type="match status" value="1"/>
</dbReference>
<dbReference type="AlphaFoldDB" id="A0A9W6CPN8"/>
<organism evidence="2 3">
    <name type="scientific">Agromyces rhizosphaerae</name>
    <dbReference type="NCBI Taxonomy" id="88374"/>
    <lineage>
        <taxon>Bacteria</taxon>
        <taxon>Bacillati</taxon>
        <taxon>Actinomycetota</taxon>
        <taxon>Actinomycetes</taxon>
        <taxon>Micrococcales</taxon>
        <taxon>Microbacteriaceae</taxon>
        <taxon>Agromyces</taxon>
    </lineage>
</organism>
<dbReference type="SUPFAM" id="SSF51735">
    <property type="entry name" value="NAD(P)-binding Rossmann-fold domains"/>
    <property type="match status" value="1"/>
</dbReference>
<protein>
    <submittedName>
        <fullName evidence="2">NAD-dependent dehydratase</fullName>
    </submittedName>
</protein>
<gene>
    <name evidence="2" type="ORF">ARHIZOSPH14_04600</name>
</gene>
<dbReference type="Proteomes" id="UP001144396">
    <property type="component" value="Unassembled WGS sequence"/>
</dbReference>
<evidence type="ECO:0000313" key="2">
    <source>
        <dbReference type="EMBL" id="GLI26218.1"/>
    </source>
</evidence>